<dbReference type="EMBL" id="LR797482">
    <property type="protein sequence ID" value="CAB4219473.1"/>
    <property type="molecule type" value="Genomic_DNA"/>
</dbReference>
<dbReference type="GO" id="GO:0016787">
    <property type="term" value="F:hydrolase activity"/>
    <property type="evidence" value="ECO:0007669"/>
    <property type="project" value="InterPro"/>
</dbReference>
<reference evidence="2" key="1">
    <citation type="submission" date="2020-04" db="EMBL/GenBank/DDBJ databases">
        <authorList>
            <person name="Chiriac C."/>
            <person name="Salcher M."/>
            <person name="Ghai R."/>
            <person name="Kavagutti S V."/>
        </authorList>
    </citation>
    <scope>NUCLEOTIDE SEQUENCE</scope>
</reference>
<dbReference type="EMBL" id="LR796969">
    <property type="protein sequence ID" value="CAB4178645.1"/>
    <property type="molecule type" value="Genomic_DNA"/>
</dbReference>
<dbReference type="EMBL" id="LR796891">
    <property type="protein sequence ID" value="CAB4173316.1"/>
    <property type="molecule type" value="Genomic_DNA"/>
</dbReference>
<dbReference type="EMBL" id="LR796779">
    <property type="protein sequence ID" value="CAB4166603.1"/>
    <property type="molecule type" value="Genomic_DNA"/>
</dbReference>
<evidence type="ECO:0000313" key="5">
    <source>
        <dbReference type="EMBL" id="CAB4219473.1"/>
    </source>
</evidence>
<dbReference type="Gene3D" id="3.60.21.10">
    <property type="match status" value="1"/>
</dbReference>
<dbReference type="InterPro" id="IPR029052">
    <property type="entry name" value="Metallo-depent_PP-like"/>
</dbReference>
<dbReference type="Pfam" id="PF00149">
    <property type="entry name" value="Metallophos"/>
    <property type="match status" value="1"/>
</dbReference>
<dbReference type="SUPFAM" id="SSF56300">
    <property type="entry name" value="Metallo-dependent phosphatases"/>
    <property type="match status" value="1"/>
</dbReference>
<evidence type="ECO:0000313" key="3">
    <source>
        <dbReference type="EMBL" id="CAB4173316.1"/>
    </source>
</evidence>
<feature type="domain" description="Calcineurin-like phosphoesterase" evidence="1">
    <location>
        <begin position="86"/>
        <end position="212"/>
    </location>
</feature>
<organism evidence="2">
    <name type="scientific">uncultured Caudovirales phage</name>
    <dbReference type="NCBI Taxonomy" id="2100421"/>
    <lineage>
        <taxon>Viruses</taxon>
        <taxon>Duplodnaviria</taxon>
        <taxon>Heunggongvirae</taxon>
        <taxon>Uroviricota</taxon>
        <taxon>Caudoviricetes</taxon>
        <taxon>Peduoviridae</taxon>
        <taxon>Maltschvirus</taxon>
        <taxon>Maltschvirus maltsch</taxon>
    </lineage>
</organism>
<evidence type="ECO:0000313" key="4">
    <source>
        <dbReference type="EMBL" id="CAB4178645.1"/>
    </source>
</evidence>
<accession>A0A6J5P538</accession>
<evidence type="ECO:0000259" key="1">
    <source>
        <dbReference type="Pfam" id="PF00149"/>
    </source>
</evidence>
<name>A0A6J5P538_9CAUD</name>
<dbReference type="InterPro" id="IPR004843">
    <property type="entry name" value="Calcineurin-like_PHP"/>
</dbReference>
<protein>
    <submittedName>
        <fullName evidence="2">Calcineurin-like phosphoesterase domain, ApaH type</fullName>
    </submittedName>
</protein>
<proteinExistence type="predicted"/>
<evidence type="ECO:0000313" key="2">
    <source>
        <dbReference type="EMBL" id="CAB4166603.1"/>
    </source>
</evidence>
<sequence>MSFKSNISDEEFIKVWKELGSPTLVGKHFGLNARSMIARRQSIELRHKIELPTFNSQRDEKKVKLKKIEQTPHNVRRGIDVDKVKKVIVFSDAHFTDTTTTAFKALLLMIKEFKPQILICNGDAFDGQILSRFPSINYDQKPSVLDELKACQYHLDEIVKHKPPGCELIWTLGNHDMRYESWLVNKVPQYSGVDGFSLKFHFPEWKTCWSYWIGEHTVVKHRYKGGRMAGYNNLTAAGNTNIITGHTHVLCASPITNYQGTYWGVQTGCLANPLSSTFEYTEDSPKDWRSGFVMLSFDQGRMLMPELIMVTDEENGEFEFRGCINQV</sequence>
<gene>
    <name evidence="4" type="ORF">UFOVP1019_46</name>
    <name evidence="5" type="ORF">UFOVP1618_20</name>
    <name evidence="2" type="ORF">UFOVP846_40</name>
    <name evidence="3" type="ORF">UFOVP940_48</name>
</gene>